<sequence length="62" mass="7205">MNISFNKPINYYKFHKKTTSNKKLPDFGSFFIFLSSKAFSSVDQSPGNKRFGKLFCVDFLQI</sequence>
<keyword evidence="2" id="KW-1185">Reference proteome</keyword>
<reference evidence="1 2" key="1">
    <citation type="submission" date="2021-12" db="EMBL/GenBank/DDBJ databases">
        <title>Genome sequencing of bacteria with rrn-lacking chromosome and rrn-plasmid.</title>
        <authorList>
            <person name="Anda M."/>
            <person name="Iwasaki W."/>
        </authorList>
    </citation>
    <scope>NUCLEOTIDE SEQUENCE [LARGE SCALE GENOMIC DNA]</scope>
    <source>
        <strain evidence="1 2">NBRC 15940</strain>
    </source>
</reference>
<organism evidence="1 2">
    <name type="scientific">Persicobacter diffluens</name>
    <dbReference type="NCBI Taxonomy" id="981"/>
    <lineage>
        <taxon>Bacteria</taxon>
        <taxon>Pseudomonadati</taxon>
        <taxon>Bacteroidota</taxon>
        <taxon>Cytophagia</taxon>
        <taxon>Cytophagales</taxon>
        <taxon>Persicobacteraceae</taxon>
        <taxon>Persicobacter</taxon>
    </lineage>
</organism>
<dbReference type="AlphaFoldDB" id="A0AAN4VWD1"/>
<proteinExistence type="predicted"/>
<dbReference type="EMBL" id="BQKE01000001">
    <property type="protein sequence ID" value="GJM61319.1"/>
    <property type="molecule type" value="Genomic_DNA"/>
</dbReference>
<gene>
    <name evidence="1" type="ORF">PEDI_18710</name>
</gene>
<evidence type="ECO:0000313" key="2">
    <source>
        <dbReference type="Proteomes" id="UP001310022"/>
    </source>
</evidence>
<evidence type="ECO:0000313" key="1">
    <source>
        <dbReference type="EMBL" id="GJM61319.1"/>
    </source>
</evidence>
<dbReference type="Proteomes" id="UP001310022">
    <property type="component" value="Unassembled WGS sequence"/>
</dbReference>
<accession>A0AAN4VWD1</accession>
<name>A0AAN4VWD1_9BACT</name>
<comment type="caution">
    <text evidence="1">The sequence shown here is derived from an EMBL/GenBank/DDBJ whole genome shotgun (WGS) entry which is preliminary data.</text>
</comment>
<protein>
    <submittedName>
        <fullName evidence="1">Uncharacterized protein</fullName>
    </submittedName>
</protein>